<name>A0A9P0ZRX6_CUSEU</name>
<proteinExistence type="predicted"/>
<sequence>MRVFIEKIRAELPSLGLGGPIYNMTTNGPDTKCIEMISIKSCSRGYLWMTRARPTRSPGSPGFWIIFWVAFFLADEGMADESMADESMADEGTRFSGLLDHILSRPFPGR</sequence>
<organism evidence="1 2">
    <name type="scientific">Cuscuta europaea</name>
    <name type="common">European dodder</name>
    <dbReference type="NCBI Taxonomy" id="41803"/>
    <lineage>
        <taxon>Eukaryota</taxon>
        <taxon>Viridiplantae</taxon>
        <taxon>Streptophyta</taxon>
        <taxon>Embryophyta</taxon>
        <taxon>Tracheophyta</taxon>
        <taxon>Spermatophyta</taxon>
        <taxon>Magnoliopsida</taxon>
        <taxon>eudicotyledons</taxon>
        <taxon>Gunneridae</taxon>
        <taxon>Pentapetalae</taxon>
        <taxon>asterids</taxon>
        <taxon>lamiids</taxon>
        <taxon>Solanales</taxon>
        <taxon>Convolvulaceae</taxon>
        <taxon>Cuscuteae</taxon>
        <taxon>Cuscuta</taxon>
        <taxon>Cuscuta subgen. Cuscuta</taxon>
    </lineage>
</organism>
<dbReference type="AlphaFoldDB" id="A0A9P0ZRX6"/>
<reference evidence="1" key="1">
    <citation type="submission" date="2022-07" db="EMBL/GenBank/DDBJ databases">
        <authorList>
            <person name="Macas J."/>
            <person name="Novak P."/>
            <person name="Neumann P."/>
        </authorList>
    </citation>
    <scope>NUCLEOTIDE SEQUENCE</scope>
</reference>
<dbReference type="Proteomes" id="UP001152484">
    <property type="component" value="Unassembled WGS sequence"/>
</dbReference>
<keyword evidence="2" id="KW-1185">Reference proteome</keyword>
<gene>
    <name evidence="1" type="ORF">CEURO_LOCUS19489</name>
</gene>
<evidence type="ECO:0000313" key="1">
    <source>
        <dbReference type="EMBL" id="CAH9112054.1"/>
    </source>
</evidence>
<comment type="caution">
    <text evidence="1">The sequence shown here is derived from an EMBL/GenBank/DDBJ whole genome shotgun (WGS) entry which is preliminary data.</text>
</comment>
<protein>
    <submittedName>
        <fullName evidence="1">Uncharacterized protein</fullName>
    </submittedName>
</protein>
<evidence type="ECO:0000313" key="2">
    <source>
        <dbReference type="Proteomes" id="UP001152484"/>
    </source>
</evidence>
<dbReference type="EMBL" id="CAMAPE010000058">
    <property type="protein sequence ID" value="CAH9112054.1"/>
    <property type="molecule type" value="Genomic_DNA"/>
</dbReference>
<accession>A0A9P0ZRX6</accession>